<gene>
    <name evidence="2" type="ORF">PY03197</name>
</gene>
<keyword evidence="1" id="KW-0812">Transmembrane</keyword>
<evidence type="ECO:0000313" key="2">
    <source>
        <dbReference type="EMBL" id="EAA22751.1"/>
    </source>
</evidence>
<reference evidence="2 3" key="1">
    <citation type="journal article" date="2002" name="Nature">
        <title>Genome sequence and comparative analysis of the model rodent malaria parasite Plasmodium yoelii yoelii.</title>
        <authorList>
            <person name="Carlton J.M."/>
            <person name="Angiuoli S.V."/>
            <person name="Suh B.B."/>
            <person name="Kooij T.W."/>
            <person name="Pertea M."/>
            <person name="Silva J.C."/>
            <person name="Ermolaeva M.D."/>
            <person name="Allen J.E."/>
            <person name="Selengut J.D."/>
            <person name="Koo H.L."/>
            <person name="Peterson J.D."/>
            <person name="Pop M."/>
            <person name="Kosack D.S."/>
            <person name="Shumway M.F."/>
            <person name="Bidwell S.L."/>
            <person name="Shallom S.J."/>
            <person name="van Aken S.E."/>
            <person name="Riedmuller S.B."/>
            <person name="Feldblyum T.V."/>
            <person name="Cho J.K."/>
            <person name="Quackenbush J."/>
            <person name="Sedegah M."/>
            <person name="Shoaibi A."/>
            <person name="Cummings L.M."/>
            <person name="Florens L."/>
            <person name="Yates J.R."/>
            <person name="Raine J.D."/>
            <person name="Sinden R.E."/>
            <person name="Harris M.A."/>
            <person name="Cunningham D.A."/>
            <person name="Preiser P.R."/>
            <person name="Bergman L.W."/>
            <person name="Vaidya A.B."/>
            <person name="van Lin L.H."/>
            <person name="Janse C.J."/>
            <person name="Waters A.P."/>
            <person name="Smith H.O."/>
            <person name="White O.R."/>
            <person name="Salzberg S.L."/>
            <person name="Venter J.C."/>
            <person name="Fraser C.M."/>
            <person name="Hoffman S.L."/>
            <person name="Gardner M.J."/>
            <person name="Carucci D.J."/>
        </authorList>
    </citation>
    <scope>NUCLEOTIDE SEQUENCE [LARGE SCALE GENOMIC DNA]</scope>
    <source>
        <strain evidence="2 3">17XNL</strain>
    </source>
</reference>
<name>Q7RJR1_PLAYO</name>
<sequence length="38" mass="4572">MMWVRVVFVEPILGLGLFILNIPLHYNIPSVQWVYFYC</sequence>
<organism evidence="2 3">
    <name type="scientific">Plasmodium yoelii yoelii</name>
    <dbReference type="NCBI Taxonomy" id="73239"/>
    <lineage>
        <taxon>Eukaryota</taxon>
        <taxon>Sar</taxon>
        <taxon>Alveolata</taxon>
        <taxon>Apicomplexa</taxon>
        <taxon>Aconoidasida</taxon>
        <taxon>Haemosporida</taxon>
        <taxon>Plasmodiidae</taxon>
        <taxon>Plasmodium</taxon>
        <taxon>Plasmodium (Vinckeia)</taxon>
    </lineage>
</organism>
<protein>
    <submittedName>
        <fullName evidence="2">Uncharacterized protein</fullName>
    </submittedName>
</protein>
<dbReference type="InParanoid" id="Q7RJR1"/>
<comment type="caution">
    <text evidence="2">The sequence shown here is derived from an EMBL/GenBank/DDBJ whole genome shotgun (WGS) entry which is preliminary data.</text>
</comment>
<evidence type="ECO:0000313" key="3">
    <source>
        <dbReference type="Proteomes" id="UP000008553"/>
    </source>
</evidence>
<dbReference type="Proteomes" id="UP000008553">
    <property type="component" value="Unassembled WGS sequence"/>
</dbReference>
<dbReference type="AlphaFoldDB" id="Q7RJR1"/>
<keyword evidence="1" id="KW-1133">Transmembrane helix</keyword>
<proteinExistence type="predicted"/>
<accession>Q7RJR1</accession>
<keyword evidence="3" id="KW-1185">Reference proteome</keyword>
<dbReference type="EMBL" id="AABL01000910">
    <property type="protein sequence ID" value="EAA22751.1"/>
    <property type="molecule type" value="Genomic_DNA"/>
</dbReference>
<evidence type="ECO:0000256" key="1">
    <source>
        <dbReference type="SAM" id="Phobius"/>
    </source>
</evidence>
<dbReference type="PaxDb" id="73239-Q7RJR1"/>
<keyword evidence="1" id="KW-0472">Membrane</keyword>
<feature type="transmembrane region" description="Helical" evidence="1">
    <location>
        <begin position="7"/>
        <end position="26"/>
    </location>
</feature>